<dbReference type="AlphaFoldDB" id="A0A7G9GAE3"/>
<dbReference type="Gene3D" id="2.60.120.260">
    <property type="entry name" value="Galactose-binding domain-like"/>
    <property type="match status" value="1"/>
</dbReference>
<dbReference type="Pfam" id="PF25302">
    <property type="entry name" value="NADase_transloc"/>
    <property type="match status" value="1"/>
</dbReference>
<name>A0A7G9GAE3_9FIRM</name>
<gene>
    <name evidence="3" type="ORF">H9Q79_12740</name>
</gene>
<protein>
    <recommendedName>
        <fullName evidence="2">NAD glycohydrolase translocation F5/8 type C domain-containing protein</fullName>
    </recommendedName>
</protein>
<feature type="compositionally biased region" description="Low complexity" evidence="1">
    <location>
        <begin position="59"/>
        <end position="74"/>
    </location>
</feature>
<dbReference type="SUPFAM" id="SSF49785">
    <property type="entry name" value="Galactose-binding domain-like"/>
    <property type="match status" value="1"/>
</dbReference>
<dbReference type="NCBIfam" id="NF047619">
    <property type="entry name" value="NADase_discoid"/>
    <property type="match status" value="1"/>
</dbReference>
<keyword evidence="4" id="KW-1185">Reference proteome</keyword>
<evidence type="ECO:0000256" key="1">
    <source>
        <dbReference type="SAM" id="MobiDB-lite"/>
    </source>
</evidence>
<feature type="region of interest" description="Disordered" evidence="1">
    <location>
        <begin position="29"/>
        <end position="90"/>
    </location>
</feature>
<dbReference type="InterPro" id="IPR008979">
    <property type="entry name" value="Galactose-bd-like_sf"/>
</dbReference>
<dbReference type="InterPro" id="IPR057561">
    <property type="entry name" value="NADase_transloc"/>
</dbReference>
<dbReference type="Proteomes" id="UP000515860">
    <property type="component" value="Chromosome"/>
</dbReference>
<dbReference type="EMBL" id="CP060635">
    <property type="protein sequence ID" value="QNM07775.1"/>
    <property type="molecule type" value="Genomic_DNA"/>
</dbReference>
<feature type="compositionally biased region" description="Basic and acidic residues" evidence="1">
    <location>
        <begin position="29"/>
        <end position="50"/>
    </location>
</feature>
<accession>A0A7G9GAE3</accession>
<sequence length="242" mass="26869">MMIGIILAWAVVVAGIGAYFGVSHFLDRDETASSSHESDDKKDRGDEKTPTETPAPSKEPTVTPTKEATATATPTPTPTEEPEEITASLVDRSSVSMTGYYRAPVRQATASSTVVQEGYDNSANMVLDGDDSTSWQEGADGDGIDEFLNFKLDGEQEVKYLTFKLGNWRDQERYEMNNRPKTMTVWLDDLSFSITFPNEKKEFCVELSSECKASEIYVRIDSVYEGTEWDDTCISEIGIYGK</sequence>
<proteinExistence type="predicted"/>
<evidence type="ECO:0000259" key="2">
    <source>
        <dbReference type="Pfam" id="PF25302"/>
    </source>
</evidence>
<organism evidence="3 4">
    <name type="scientific">Wansuia hejianensis</name>
    <dbReference type="NCBI Taxonomy" id="2763667"/>
    <lineage>
        <taxon>Bacteria</taxon>
        <taxon>Bacillati</taxon>
        <taxon>Bacillota</taxon>
        <taxon>Clostridia</taxon>
        <taxon>Lachnospirales</taxon>
        <taxon>Lachnospiraceae</taxon>
        <taxon>Wansuia</taxon>
    </lineage>
</organism>
<reference evidence="3 4" key="1">
    <citation type="submission" date="2020-08" db="EMBL/GenBank/DDBJ databases">
        <authorList>
            <person name="Liu C."/>
            <person name="Sun Q."/>
        </authorList>
    </citation>
    <scope>NUCLEOTIDE SEQUENCE [LARGE SCALE GENOMIC DNA]</scope>
    <source>
        <strain evidence="3 4">NSJ-29</strain>
    </source>
</reference>
<dbReference type="KEGG" id="whj:H9Q79_12740"/>
<feature type="domain" description="NAD glycohydrolase translocation F5/8 type C" evidence="2">
    <location>
        <begin position="103"/>
        <end position="238"/>
    </location>
</feature>
<evidence type="ECO:0000313" key="3">
    <source>
        <dbReference type="EMBL" id="QNM07775.1"/>
    </source>
</evidence>
<evidence type="ECO:0000313" key="4">
    <source>
        <dbReference type="Proteomes" id="UP000515860"/>
    </source>
</evidence>
<dbReference type="RefSeq" id="WP_249328449.1">
    <property type="nucleotide sequence ID" value="NZ_CP060635.1"/>
</dbReference>